<gene>
    <name evidence="1" type="ORF">C1I98_05525</name>
</gene>
<keyword evidence="2" id="KW-1185">Reference proteome</keyword>
<dbReference type="SUPFAM" id="SSF54909">
    <property type="entry name" value="Dimeric alpha+beta barrel"/>
    <property type="match status" value="1"/>
</dbReference>
<dbReference type="AlphaFoldDB" id="A0A2W2IUH8"/>
<organism evidence="1 2">
    <name type="scientific">Spongiactinospora gelatinilytica</name>
    <dbReference type="NCBI Taxonomy" id="2666298"/>
    <lineage>
        <taxon>Bacteria</taxon>
        <taxon>Bacillati</taxon>
        <taxon>Actinomycetota</taxon>
        <taxon>Actinomycetes</taxon>
        <taxon>Streptosporangiales</taxon>
        <taxon>Streptosporangiaceae</taxon>
        <taxon>Spongiactinospora</taxon>
    </lineage>
</organism>
<name>A0A2W2IUH8_9ACTN</name>
<dbReference type="Gene3D" id="3.30.70.100">
    <property type="match status" value="1"/>
</dbReference>
<sequence>MIVHTLIYRFPATVTEQDQQEFFAAMKELLDRHDTIKGFDHRPHLWLPADKGSRGITASAIAQFSTESLDDLKTFSETPEVYDFTTQWKGKLQFEAAYANHEQMSV</sequence>
<dbReference type="RefSeq" id="WP_111165986.1">
    <property type="nucleotide sequence ID" value="NZ_POUA01000025.1"/>
</dbReference>
<dbReference type="EMBL" id="POUA01000025">
    <property type="protein sequence ID" value="PZG53354.1"/>
    <property type="molecule type" value="Genomic_DNA"/>
</dbReference>
<accession>A0A2W2IUH8</accession>
<protein>
    <submittedName>
        <fullName evidence="1">Uncharacterized protein</fullName>
    </submittedName>
</protein>
<dbReference type="InterPro" id="IPR011008">
    <property type="entry name" value="Dimeric_a/b-barrel"/>
</dbReference>
<dbReference type="Proteomes" id="UP000248544">
    <property type="component" value="Unassembled WGS sequence"/>
</dbReference>
<reference evidence="1 2" key="1">
    <citation type="submission" date="2018-01" db="EMBL/GenBank/DDBJ databases">
        <title>Draft genome sequence of Sphaerisporangium sp. 7K107.</title>
        <authorList>
            <person name="Sahin N."/>
            <person name="Saygin H."/>
            <person name="Ay H."/>
        </authorList>
    </citation>
    <scope>NUCLEOTIDE SEQUENCE [LARGE SCALE GENOMIC DNA]</scope>
    <source>
        <strain evidence="1 2">7K107</strain>
    </source>
</reference>
<proteinExistence type="predicted"/>
<comment type="caution">
    <text evidence="1">The sequence shown here is derived from an EMBL/GenBank/DDBJ whole genome shotgun (WGS) entry which is preliminary data.</text>
</comment>
<evidence type="ECO:0000313" key="2">
    <source>
        <dbReference type="Proteomes" id="UP000248544"/>
    </source>
</evidence>
<evidence type="ECO:0000313" key="1">
    <source>
        <dbReference type="EMBL" id="PZG53354.1"/>
    </source>
</evidence>